<protein>
    <submittedName>
        <fullName evidence="1">Uncharacterized protein</fullName>
    </submittedName>
</protein>
<evidence type="ECO:0000313" key="1">
    <source>
        <dbReference type="EMBL" id="UNH58556.1"/>
    </source>
</evidence>
<accession>A0AC61TTI2</accession>
<sequence>MGRIEIRDWLEANEINNDFMKDYLIDCIENGSDNWRDFLEHLETHSKDQMYDGTDD</sequence>
<dbReference type="Proteomes" id="UP000829276">
    <property type="component" value="Segment"/>
</dbReference>
<reference evidence="1" key="1">
    <citation type="submission" date="2022-02" db="EMBL/GenBank/DDBJ databases">
        <authorList>
            <person name="Nazir A."/>
            <person name="Chen Y."/>
            <person name="Liu Y."/>
        </authorList>
    </citation>
    <scope>NUCLEOTIDE SEQUENCE</scope>
</reference>
<name>A0AC61TTI2_9CAUD</name>
<evidence type="ECO:0000313" key="2">
    <source>
        <dbReference type="Proteomes" id="UP000829276"/>
    </source>
</evidence>
<keyword evidence="2" id="KW-1185">Reference proteome</keyword>
<dbReference type="EMBL" id="OM634653">
    <property type="protein sequence ID" value="UNH58556.1"/>
    <property type="molecule type" value="Genomic_DNA"/>
</dbReference>
<organism evidence="1 2">
    <name type="scientific">Bacillus phage vB_BsuS_PJN02</name>
    <dbReference type="NCBI Taxonomy" id="2920374"/>
    <lineage>
        <taxon>Viruses</taxon>
        <taxon>Duplodnaviria</taxon>
        <taxon>Heunggongvirae</taxon>
        <taxon>Uroviricota</taxon>
        <taxon>Caudoviricetes</taxon>
        <taxon>Heleneionescovirinae</taxon>
        <taxon>Zhangjivirus</taxon>
        <taxon>Zhangjivirus PJN02</taxon>
    </lineage>
</organism>
<proteinExistence type="predicted"/>